<keyword evidence="2" id="KW-1185">Reference proteome</keyword>
<sequence>MGGLAGLGRRGALALGAATLLAACTPTTKSTDENTVRTDSEPLERRFTELGSLSDAHWLGFALGGDSRVSAPGPTDVRVVGFARLTAGGVAAIVGGRQRGFQRETPSKPPETLAQFTPKSARWVRSESFDREVTGGTYSGAFYFDPSGDWVYFDTINPEVVSSSGP</sequence>
<organism evidence="1 2">
    <name type="scientific">Streptomyces capitiformicae</name>
    <dbReference type="NCBI Taxonomy" id="2014920"/>
    <lineage>
        <taxon>Bacteria</taxon>
        <taxon>Bacillati</taxon>
        <taxon>Actinomycetota</taxon>
        <taxon>Actinomycetes</taxon>
        <taxon>Kitasatosporales</taxon>
        <taxon>Streptomycetaceae</taxon>
        <taxon>Streptomyces</taxon>
    </lineage>
</organism>
<accession>A0A919L7Z6</accession>
<reference evidence="1" key="2">
    <citation type="submission" date="2020-09" db="EMBL/GenBank/DDBJ databases">
        <authorList>
            <person name="Sun Q."/>
            <person name="Zhou Y."/>
        </authorList>
    </citation>
    <scope>NUCLEOTIDE SEQUENCE</scope>
    <source>
        <strain evidence="1">CGMCC 4.7403</strain>
    </source>
</reference>
<evidence type="ECO:0000313" key="2">
    <source>
        <dbReference type="Proteomes" id="UP000603227"/>
    </source>
</evidence>
<gene>
    <name evidence="1" type="ORF">GCM10017771_25030</name>
</gene>
<dbReference type="EMBL" id="BNAT01000007">
    <property type="protein sequence ID" value="GHH86739.1"/>
    <property type="molecule type" value="Genomic_DNA"/>
</dbReference>
<name>A0A919L7Z6_9ACTN</name>
<dbReference type="RefSeq" id="WP_208921403.1">
    <property type="nucleotide sequence ID" value="NZ_CP022161.1"/>
</dbReference>
<comment type="caution">
    <text evidence="1">The sequence shown here is derived from an EMBL/GenBank/DDBJ whole genome shotgun (WGS) entry which is preliminary data.</text>
</comment>
<proteinExistence type="predicted"/>
<dbReference type="Proteomes" id="UP000603227">
    <property type="component" value="Unassembled WGS sequence"/>
</dbReference>
<dbReference type="AlphaFoldDB" id="A0A919L7Z6"/>
<reference evidence="1" key="1">
    <citation type="journal article" date="2014" name="Int. J. Syst. Evol. Microbiol.">
        <title>Complete genome sequence of Corynebacterium casei LMG S-19264T (=DSM 44701T), isolated from a smear-ripened cheese.</title>
        <authorList>
            <consortium name="US DOE Joint Genome Institute (JGI-PGF)"/>
            <person name="Walter F."/>
            <person name="Albersmeier A."/>
            <person name="Kalinowski J."/>
            <person name="Ruckert C."/>
        </authorList>
    </citation>
    <scope>NUCLEOTIDE SEQUENCE</scope>
    <source>
        <strain evidence="1">CGMCC 4.7403</strain>
    </source>
</reference>
<protein>
    <submittedName>
        <fullName evidence="1">Uncharacterized protein</fullName>
    </submittedName>
</protein>
<evidence type="ECO:0000313" key="1">
    <source>
        <dbReference type="EMBL" id="GHH86739.1"/>
    </source>
</evidence>